<dbReference type="NCBIfam" id="TIGR00334">
    <property type="entry name" value="5S_RNA_mat_M5"/>
    <property type="match status" value="1"/>
</dbReference>
<dbReference type="GO" id="GO:0046872">
    <property type="term" value="F:metal ion binding"/>
    <property type="evidence" value="ECO:0007669"/>
    <property type="project" value="UniProtKB-KW"/>
</dbReference>
<dbReference type="RefSeq" id="WP_057810168.1">
    <property type="nucleotide sequence ID" value="NZ_BJUD01000021.1"/>
</dbReference>
<keyword evidence="10 11" id="KW-0694">RNA-binding</keyword>
<keyword evidence="2 11" id="KW-0690">Ribosome biogenesis</keyword>
<evidence type="ECO:0000256" key="6">
    <source>
        <dbReference type="ARBA" id="ARBA00022730"/>
    </source>
</evidence>
<reference evidence="14 17" key="2">
    <citation type="submission" date="2019-07" db="EMBL/GenBank/DDBJ databases">
        <title>Whole genome shotgun sequence of Lactobacillus siliginis NBRC 101315.</title>
        <authorList>
            <person name="Hosoyama A."/>
            <person name="Uohara A."/>
            <person name="Ohji S."/>
            <person name="Ichikawa N."/>
        </authorList>
    </citation>
    <scope>NUCLEOTIDE SEQUENCE [LARGE SCALE GENOMIC DNA]</scope>
    <source>
        <strain evidence="14 17">NBRC 101315</strain>
    </source>
</reference>
<evidence type="ECO:0000256" key="5">
    <source>
        <dbReference type="ARBA" id="ARBA00022723"/>
    </source>
</evidence>
<reference evidence="15 16" key="1">
    <citation type="journal article" date="2015" name="Genome Announc.">
        <title>Expanding the biotechnology potential of lactobacilli through comparative genomics of 213 strains and associated genera.</title>
        <authorList>
            <person name="Sun Z."/>
            <person name="Harris H.M."/>
            <person name="McCann A."/>
            <person name="Guo C."/>
            <person name="Argimon S."/>
            <person name="Zhang W."/>
            <person name="Yang X."/>
            <person name="Jeffery I.B."/>
            <person name="Cooney J.C."/>
            <person name="Kagawa T.F."/>
            <person name="Liu W."/>
            <person name="Song Y."/>
            <person name="Salvetti E."/>
            <person name="Wrobel A."/>
            <person name="Rasinkangas P."/>
            <person name="Parkhill J."/>
            <person name="Rea M.C."/>
            <person name="O'Sullivan O."/>
            <person name="Ritari J."/>
            <person name="Douillard F.P."/>
            <person name="Paul Ross R."/>
            <person name="Yang R."/>
            <person name="Briner A.E."/>
            <person name="Felis G.E."/>
            <person name="de Vos W.M."/>
            <person name="Barrangou R."/>
            <person name="Klaenhammer T.R."/>
            <person name="Caufield P.W."/>
            <person name="Cui Y."/>
            <person name="Zhang H."/>
            <person name="O'Toole P.W."/>
        </authorList>
    </citation>
    <scope>NUCLEOTIDE SEQUENCE [LARGE SCALE GENOMIC DNA]</scope>
    <source>
        <strain evidence="15 16">DSM 22696</strain>
    </source>
</reference>
<evidence type="ECO:0000256" key="9">
    <source>
        <dbReference type="ARBA" id="ARBA00022842"/>
    </source>
</evidence>
<sequence length="182" mass="19953">MAKLKEVLVVEGKDDTKRIAQAVEADTFETNGSAVNKAMLEQIKKLQATRGVIVLTDPDFNGERIRRLISDAVPDAKHAFITKKQGVPTNAGGSLGVEHADPTVIRTALTRLSGGASQYEPVIFQHDLLAARLVGQPESRKRREQLGVLLNLGYVNGKQLLKRLQLFQVSRADFDQAVAQLK</sequence>
<keyword evidence="1 11" id="KW-0963">Cytoplasm</keyword>
<dbReference type="EMBL" id="JQCB01000006">
    <property type="protein sequence ID" value="KRN95990.1"/>
    <property type="molecule type" value="Genomic_DNA"/>
</dbReference>
<keyword evidence="7 11" id="KW-0255">Endonuclease</keyword>
<comment type="caution">
    <text evidence="15">The sequence shown here is derived from an EMBL/GenBank/DDBJ whole genome shotgun (WGS) entry which is preliminary data.</text>
</comment>
<dbReference type="GO" id="GO:0006364">
    <property type="term" value="P:rRNA processing"/>
    <property type="evidence" value="ECO:0007669"/>
    <property type="project" value="UniProtKB-UniRule"/>
</dbReference>
<evidence type="ECO:0000313" key="15">
    <source>
        <dbReference type="EMBL" id="KRN95990.1"/>
    </source>
</evidence>
<keyword evidence="16" id="KW-1185">Reference proteome</keyword>
<evidence type="ECO:0000313" key="14">
    <source>
        <dbReference type="EMBL" id="GEK28845.1"/>
    </source>
</evidence>
<evidence type="ECO:0000313" key="16">
    <source>
        <dbReference type="Proteomes" id="UP000051139"/>
    </source>
</evidence>
<protein>
    <recommendedName>
        <fullName evidence="11 12">Ribonuclease M5</fullName>
        <ecNumber evidence="11 12">3.1.26.8</ecNumber>
    </recommendedName>
    <alternativeName>
        <fullName evidence="11">RNase M5</fullName>
    </alternativeName>
    <alternativeName>
        <fullName evidence="11">Ribosomal RNA terminal maturase M5</fullName>
    </alternativeName>
</protein>
<keyword evidence="5" id="KW-0479">Metal-binding</keyword>
<dbReference type="Pfam" id="PF01751">
    <property type="entry name" value="Toprim"/>
    <property type="match status" value="1"/>
</dbReference>
<keyword evidence="9" id="KW-0460">Magnesium</keyword>
<dbReference type="PATRIC" id="fig|348151.3.peg.1715"/>
<dbReference type="EMBL" id="BJUD01000021">
    <property type="protein sequence ID" value="GEK28845.1"/>
    <property type="molecule type" value="Genomic_DNA"/>
</dbReference>
<evidence type="ECO:0000256" key="12">
    <source>
        <dbReference type="NCBIfam" id="TIGR00334"/>
    </source>
</evidence>
<dbReference type="PROSITE" id="PS50880">
    <property type="entry name" value="TOPRIM"/>
    <property type="match status" value="1"/>
</dbReference>
<dbReference type="GO" id="GO:0019843">
    <property type="term" value="F:rRNA binding"/>
    <property type="evidence" value="ECO:0007669"/>
    <property type="project" value="UniProtKB-KW"/>
</dbReference>
<proteinExistence type="inferred from homology"/>
<name>A0A0R2L899_9LACO</name>
<dbReference type="GO" id="GO:0005737">
    <property type="term" value="C:cytoplasm"/>
    <property type="evidence" value="ECO:0007669"/>
    <property type="project" value="UniProtKB-SubCell"/>
</dbReference>
<keyword evidence="4 11" id="KW-0540">Nuclease</keyword>
<evidence type="ECO:0000256" key="3">
    <source>
        <dbReference type="ARBA" id="ARBA00022552"/>
    </source>
</evidence>
<comment type="subcellular location">
    <subcellularLocation>
        <location evidence="11">Cytoplasm</location>
    </subcellularLocation>
</comment>
<dbReference type="CDD" id="cd01027">
    <property type="entry name" value="TOPRIM_RNase_M5_like"/>
    <property type="match status" value="1"/>
</dbReference>
<dbReference type="Pfam" id="PF13331">
    <property type="entry name" value="DUF4093"/>
    <property type="match status" value="1"/>
</dbReference>
<comment type="similarity">
    <text evidence="11">Belongs to the ribonuclease M5 family.</text>
</comment>
<evidence type="ECO:0000256" key="2">
    <source>
        <dbReference type="ARBA" id="ARBA00022517"/>
    </source>
</evidence>
<comment type="function">
    <text evidence="11">Required for correct processing of both the 5' and 3' ends of 5S rRNA precursor. Cleaves both sides of a double-stranded region yielding mature 5S rRNA in one step.</text>
</comment>
<feature type="domain" description="Toprim" evidence="13">
    <location>
        <begin position="5"/>
        <end position="88"/>
    </location>
</feature>
<evidence type="ECO:0000256" key="7">
    <source>
        <dbReference type="ARBA" id="ARBA00022759"/>
    </source>
</evidence>
<dbReference type="EC" id="3.1.26.8" evidence="11 12"/>
<evidence type="ECO:0000256" key="10">
    <source>
        <dbReference type="ARBA" id="ARBA00022884"/>
    </source>
</evidence>
<evidence type="ECO:0000256" key="8">
    <source>
        <dbReference type="ARBA" id="ARBA00022801"/>
    </source>
</evidence>
<dbReference type="Gene3D" id="3.40.1360.10">
    <property type="match status" value="1"/>
</dbReference>
<evidence type="ECO:0000256" key="11">
    <source>
        <dbReference type="HAMAP-Rule" id="MF_01469"/>
    </source>
</evidence>
<evidence type="ECO:0000256" key="1">
    <source>
        <dbReference type="ARBA" id="ARBA00022490"/>
    </source>
</evidence>
<dbReference type="FunFam" id="3.40.1360.10:FF:000006">
    <property type="entry name" value="Ribonuclease M5"/>
    <property type="match status" value="1"/>
</dbReference>
<comment type="catalytic activity">
    <reaction evidence="11">
        <text>Endonucleolytic cleavage of RNA, removing 21 and 42 nucleotides, respectively, from the 5'- and 3'-termini of a 5S-rRNA precursor.</text>
        <dbReference type="EC" id="3.1.26.8"/>
    </reaction>
</comment>
<dbReference type="PANTHER" id="PTHR39156:SF1">
    <property type="entry name" value="RIBONUCLEASE M5"/>
    <property type="match status" value="1"/>
</dbReference>
<evidence type="ECO:0000256" key="4">
    <source>
        <dbReference type="ARBA" id="ARBA00022722"/>
    </source>
</evidence>
<dbReference type="OrthoDB" id="9791329at2"/>
<dbReference type="InterPro" id="IPR025156">
    <property type="entry name" value="RNase_M5_C"/>
</dbReference>
<accession>A0A0R2L899</accession>
<gene>
    <name evidence="11 14" type="primary">rnmV</name>
    <name evidence="15" type="ORF">IV55_GL001663</name>
    <name evidence="14" type="ORF">LSI01_11560</name>
</gene>
<keyword evidence="3 11" id="KW-0698">rRNA processing</keyword>
<dbReference type="HAMAP" id="MF_01469">
    <property type="entry name" value="RNase_M5"/>
    <property type="match status" value="1"/>
</dbReference>
<dbReference type="STRING" id="348151.IV55_GL001663"/>
<keyword evidence="6 11" id="KW-0699">rRNA-binding</keyword>
<dbReference type="InterPro" id="IPR034141">
    <property type="entry name" value="TOPRIM_RNase_M5-like"/>
</dbReference>
<dbReference type="PANTHER" id="PTHR39156">
    <property type="entry name" value="RIBONUCLEASE M5"/>
    <property type="match status" value="1"/>
</dbReference>
<evidence type="ECO:0000313" key="17">
    <source>
        <dbReference type="Proteomes" id="UP000321429"/>
    </source>
</evidence>
<dbReference type="SUPFAM" id="SSF110455">
    <property type="entry name" value="Toprim domain"/>
    <property type="match status" value="1"/>
</dbReference>
<organism evidence="15 16">
    <name type="scientific">Furfurilactobacillus siliginis</name>
    <dbReference type="NCBI Taxonomy" id="348151"/>
    <lineage>
        <taxon>Bacteria</taxon>
        <taxon>Bacillati</taxon>
        <taxon>Bacillota</taxon>
        <taxon>Bacilli</taxon>
        <taxon>Lactobacillales</taxon>
        <taxon>Lactobacillaceae</taxon>
        <taxon>Furfurilactobacillus</taxon>
    </lineage>
</organism>
<dbReference type="InterPro" id="IPR006171">
    <property type="entry name" value="TOPRIM_dom"/>
</dbReference>
<dbReference type="SMART" id="SM00493">
    <property type="entry name" value="TOPRIM"/>
    <property type="match status" value="1"/>
</dbReference>
<dbReference type="AlphaFoldDB" id="A0A0R2L899"/>
<dbReference type="InterPro" id="IPR004466">
    <property type="entry name" value="RNase_M5"/>
</dbReference>
<dbReference type="GO" id="GO:0043822">
    <property type="term" value="F:ribonuclease M5 activity"/>
    <property type="evidence" value="ECO:0007669"/>
    <property type="project" value="UniProtKB-UniRule"/>
</dbReference>
<dbReference type="Proteomes" id="UP000051139">
    <property type="component" value="Unassembled WGS sequence"/>
</dbReference>
<dbReference type="Proteomes" id="UP000321429">
    <property type="component" value="Unassembled WGS sequence"/>
</dbReference>
<evidence type="ECO:0000259" key="13">
    <source>
        <dbReference type="PROSITE" id="PS50880"/>
    </source>
</evidence>
<keyword evidence="8 11" id="KW-0378">Hydrolase</keyword>